<sequence length="25" mass="3068">MTLHFSNDNEFEKLTMMQLLDLMKH</sequence>
<proteinExistence type="predicted"/>
<evidence type="ECO:0000313" key="2">
    <source>
        <dbReference type="Proteomes" id="UP000198736"/>
    </source>
</evidence>
<keyword evidence="2" id="KW-1185">Reference proteome</keyword>
<dbReference type="Proteomes" id="UP000198736">
    <property type="component" value="Unassembled WGS sequence"/>
</dbReference>
<name>A0A0S4LFC2_9BACT</name>
<organism evidence="1 2">
    <name type="scientific">Candidatus Nitrospira nitrificans</name>
    <dbReference type="NCBI Taxonomy" id="1742973"/>
    <lineage>
        <taxon>Bacteria</taxon>
        <taxon>Pseudomonadati</taxon>
        <taxon>Nitrospirota</taxon>
        <taxon>Nitrospiria</taxon>
        <taxon>Nitrospirales</taxon>
        <taxon>Nitrospiraceae</taxon>
        <taxon>Nitrospira</taxon>
    </lineage>
</organism>
<gene>
    <name evidence="1" type="ORF">COMA2_170127</name>
</gene>
<reference evidence="2" key="1">
    <citation type="submission" date="2015-10" db="EMBL/GenBank/DDBJ databases">
        <authorList>
            <person name="Luecker S."/>
            <person name="Luecker S."/>
        </authorList>
    </citation>
    <scope>NUCLEOTIDE SEQUENCE [LARGE SCALE GENOMIC DNA]</scope>
</reference>
<dbReference type="AlphaFoldDB" id="A0A0S4LFC2"/>
<accession>A0A0S4LFC2</accession>
<protein>
    <submittedName>
        <fullName evidence="1">Uncharacterized protein</fullName>
    </submittedName>
</protein>
<dbReference type="EMBL" id="CZPZ01000009">
    <property type="protein sequence ID" value="CUS34646.1"/>
    <property type="molecule type" value="Genomic_DNA"/>
</dbReference>
<evidence type="ECO:0000313" key="1">
    <source>
        <dbReference type="EMBL" id="CUS34646.1"/>
    </source>
</evidence>
<dbReference type="STRING" id="1742973.COMA2_170127"/>